<evidence type="ECO:0000259" key="1">
    <source>
        <dbReference type="Pfam" id="PF06259"/>
    </source>
</evidence>
<proteinExistence type="predicted"/>
<dbReference type="Gene3D" id="3.40.50.1820">
    <property type="entry name" value="alpha/beta hydrolase"/>
    <property type="match status" value="1"/>
</dbReference>
<keyword evidence="3" id="KW-1185">Reference proteome</keyword>
<comment type="caution">
    <text evidence="2">The sequence shown here is derived from an EMBL/GenBank/DDBJ whole genome shotgun (WGS) entry which is preliminary data.</text>
</comment>
<evidence type="ECO:0000313" key="3">
    <source>
        <dbReference type="Proteomes" id="UP000664167"/>
    </source>
</evidence>
<reference evidence="2" key="1">
    <citation type="submission" date="2021-03" db="EMBL/GenBank/DDBJ databases">
        <title>Streptomyces poriferae sp. nov., a novel marine sponge-derived Actinobacteria species with anti-MRSA activity.</title>
        <authorList>
            <person name="Sandoval-Powers M."/>
            <person name="Kralova S."/>
            <person name="Nguyen G.-S."/>
            <person name="Fawwal D."/>
            <person name="Degnes K."/>
            <person name="Klinkenberg G."/>
            <person name="Sletta H."/>
            <person name="Wentzel A."/>
            <person name="Liles M.R."/>
        </authorList>
    </citation>
    <scope>NUCLEOTIDE SEQUENCE</scope>
    <source>
        <strain evidence="2">DSM 41794</strain>
    </source>
</reference>
<dbReference type="InterPro" id="IPR010427">
    <property type="entry name" value="DUF1023"/>
</dbReference>
<dbReference type="Proteomes" id="UP000664167">
    <property type="component" value="Unassembled WGS sequence"/>
</dbReference>
<dbReference type="InterPro" id="IPR029058">
    <property type="entry name" value="AB_hydrolase_fold"/>
</dbReference>
<sequence length="610" mass="62653">MTGTFSPRLTSDSTLRWNELAELNPDQLFLVPAVGWREASHRAHSAAERSRGEMVTPLQATQKGEDAEVAVAQIQRLCEDFSYIHQECGLVASALEALAAELAAPHAEVCRALDEAQARGFTILGDGSVSYPEAPSQTGGEGAVGPEGVADAGGGVFDISGQVSDVLRGQENPNYPYAKDIADRIAAAVSTAREVDAQYADLLRDLDTTDEVAVTDAAWADADRDAGRTAGLVDDALGTGVPGDHSTPAETKKWWDGLSEEEREQELALHPEEIGNRNGIPSDVRDEANRTNIRAAMGQLEEDDSDGAQAKLKGLQSIQAQLDARSDPPMYLLGVGTEGNGRAIVSYGNPDTSRNVSAYVPGLGTSLNAGFAGGDLKRARNTALGAQSHDPSSASIVWLGYDAPQTGSGIGDVAAEGDARKGGTAYNDFMAGISATNENADPHVTAIGHSYGSLTVGQAAQQDGGIPGVDDIILVGSPGTGADKASDLGLSGDHVYVGAAENDPVTHAPSKAETGGAVAGGLLGGPIGAIGGAVVGHAVDGGDNGWFGTDPAEASFGGTRFAVADGPTVIPNGTAAHSNYFDPVKDPESAKNIGKIVAGQGSTVSREEPR</sequence>
<dbReference type="AlphaFoldDB" id="A0A939FAQ2"/>
<organism evidence="2 3">
    <name type="scientific">Streptomyces beijiangensis</name>
    <dbReference type="NCBI Taxonomy" id="163361"/>
    <lineage>
        <taxon>Bacteria</taxon>
        <taxon>Bacillati</taxon>
        <taxon>Actinomycetota</taxon>
        <taxon>Actinomycetes</taxon>
        <taxon>Kitasatosporales</taxon>
        <taxon>Streptomycetaceae</taxon>
        <taxon>Streptomyces</taxon>
    </lineage>
</organism>
<dbReference type="Pfam" id="PF06259">
    <property type="entry name" value="Abhydrolase_8"/>
    <property type="match status" value="1"/>
</dbReference>
<evidence type="ECO:0000313" key="2">
    <source>
        <dbReference type="EMBL" id="MBO0515545.1"/>
    </source>
</evidence>
<gene>
    <name evidence="2" type="ORF">J0695_27685</name>
</gene>
<dbReference type="RefSeq" id="WP_206966449.1">
    <property type="nucleotide sequence ID" value="NZ_BAAAJJ010000001.1"/>
</dbReference>
<dbReference type="SUPFAM" id="SSF53474">
    <property type="entry name" value="alpha/beta-Hydrolases"/>
    <property type="match status" value="1"/>
</dbReference>
<protein>
    <recommendedName>
        <fullName evidence="1">DUF1023 domain-containing protein</fullName>
    </recommendedName>
</protein>
<accession>A0A939FAQ2</accession>
<name>A0A939FAQ2_9ACTN</name>
<dbReference type="EMBL" id="JAFLRJ010000297">
    <property type="protein sequence ID" value="MBO0515545.1"/>
    <property type="molecule type" value="Genomic_DNA"/>
</dbReference>
<feature type="domain" description="DUF1023" evidence="1">
    <location>
        <begin position="339"/>
        <end position="510"/>
    </location>
</feature>